<evidence type="ECO:0000313" key="2">
    <source>
        <dbReference type="Proteomes" id="UP001169760"/>
    </source>
</evidence>
<evidence type="ECO:0000313" key="1">
    <source>
        <dbReference type="EMBL" id="MDO6422032.1"/>
    </source>
</evidence>
<protein>
    <submittedName>
        <fullName evidence="1">Uncharacterized protein</fullName>
    </submittedName>
</protein>
<organism evidence="1 2">
    <name type="scientific">Saccharophagus degradans</name>
    <dbReference type="NCBI Taxonomy" id="86304"/>
    <lineage>
        <taxon>Bacteria</taxon>
        <taxon>Pseudomonadati</taxon>
        <taxon>Pseudomonadota</taxon>
        <taxon>Gammaproteobacteria</taxon>
        <taxon>Cellvibrionales</taxon>
        <taxon>Cellvibrionaceae</taxon>
        <taxon>Saccharophagus</taxon>
    </lineage>
</organism>
<dbReference type="EMBL" id="JAUOPB010000004">
    <property type="protein sequence ID" value="MDO6422032.1"/>
    <property type="molecule type" value="Genomic_DNA"/>
</dbReference>
<sequence>MKLGTTLCKNCNLQSSRNIHNKCVYCGHPFEEAFHVTEAERSGRLREIDETTERMKSEIKVAKDKEKQREADVNDQVHIHSMNNLF</sequence>
<name>A0AAW7X586_9GAMM</name>
<dbReference type="RefSeq" id="WP_280946297.1">
    <property type="nucleotide sequence ID" value="NZ_CP123764.1"/>
</dbReference>
<gene>
    <name evidence="1" type="ORF">Q4521_06080</name>
</gene>
<comment type="caution">
    <text evidence="1">The sequence shown here is derived from an EMBL/GenBank/DDBJ whole genome shotgun (WGS) entry which is preliminary data.</text>
</comment>
<accession>A0AAW7X586</accession>
<proteinExistence type="predicted"/>
<dbReference type="AlphaFoldDB" id="A0AAW7X586"/>
<dbReference type="Proteomes" id="UP001169760">
    <property type="component" value="Unassembled WGS sequence"/>
</dbReference>
<reference evidence="1" key="1">
    <citation type="submission" date="2023-07" db="EMBL/GenBank/DDBJ databases">
        <title>Genome content predicts the carbon catabolic preferences of heterotrophic bacteria.</title>
        <authorList>
            <person name="Gralka M."/>
        </authorList>
    </citation>
    <scope>NUCLEOTIDE SEQUENCE</scope>
    <source>
        <strain evidence="1">I3M17_2</strain>
    </source>
</reference>